<evidence type="ECO:0000313" key="3">
    <source>
        <dbReference type="Proteomes" id="UP000827892"/>
    </source>
</evidence>
<name>A0AAE9D562_CAEBR</name>
<feature type="domain" description="DUF547" evidence="1">
    <location>
        <begin position="125"/>
        <end position="247"/>
    </location>
</feature>
<protein>
    <recommendedName>
        <fullName evidence="1">DUF547 domain-containing protein</fullName>
    </recommendedName>
</protein>
<evidence type="ECO:0000259" key="1">
    <source>
        <dbReference type="Pfam" id="PF04784"/>
    </source>
</evidence>
<dbReference type="EMBL" id="CP090894">
    <property type="protein sequence ID" value="ULT96310.1"/>
    <property type="molecule type" value="Genomic_DNA"/>
</dbReference>
<reference evidence="2 3" key="1">
    <citation type="submission" date="2022-05" db="EMBL/GenBank/DDBJ databases">
        <title>Chromosome-level reference genomes for two strains of Caenorhabditis briggsae: an improved platform for comparative genomics.</title>
        <authorList>
            <person name="Stevens L."/>
            <person name="Andersen E.C."/>
        </authorList>
    </citation>
    <scope>NUCLEOTIDE SEQUENCE [LARGE SCALE GENOMIC DNA]</scope>
    <source>
        <strain evidence="2">QX1410_ONT</strain>
        <tissue evidence="2">Whole-organism</tissue>
    </source>
</reference>
<evidence type="ECO:0000313" key="2">
    <source>
        <dbReference type="EMBL" id="ULT96310.1"/>
    </source>
</evidence>
<proteinExistence type="predicted"/>
<dbReference type="InterPro" id="IPR006869">
    <property type="entry name" value="DUF547"/>
</dbReference>
<dbReference type="Proteomes" id="UP000827892">
    <property type="component" value="Chromosome IV"/>
</dbReference>
<dbReference type="PANTHER" id="PTHR46361">
    <property type="entry name" value="ELECTRON CARRIER/ PROTEIN DISULFIDE OXIDOREDUCTASE"/>
    <property type="match status" value="1"/>
</dbReference>
<dbReference type="AlphaFoldDB" id="A0AAE9D562"/>
<dbReference type="PANTHER" id="PTHR46361:SF5">
    <property type="entry name" value="DEP DOMAIN-CONTAINING PROTEIN"/>
    <property type="match status" value="1"/>
</dbReference>
<sequence length="341" mass="39569">MRQKGIRRSEALEVGQELIDRHVGRQTSKEAGMTFSPDRYYQLVEDDENKPLNAVQNGEDEEEKKPRIPVAKCNEKFTRLLKPVYSDILTDHNQSIIYGGLSSNDNFTRYIQFARELNQVTFDDSTPDDRLTFFINVYNMMLIHITLKHGPPIGIWQRRKLVNATYYLIGGHRYALHSIINGILRANKKGPGMLWKAFGKQDERLPISLSVCDPLIYFALCSGSKTTPPLRVYHSNTIHQEMRENARTALLKGDKFLRVDMKKNVIHLGKTFKWFSDDFGGTIEKTLQWILDVIDTDVSDKKNNLQKLFFTGEYSVEYIPYDWSTNGRMDEKEKEEMTKNE</sequence>
<dbReference type="Pfam" id="PF04784">
    <property type="entry name" value="DUF547"/>
    <property type="match status" value="1"/>
</dbReference>
<accession>A0AAE9D562</accession>
<organism evidence="2 3">
    <name type="scientific">Caenorhabditis briggsae</name>
    <dbReference type="NCBI Taxonomy" id="6238"/>
    <lineage>
        <taxon>Eukaryota</taxon>
        <taxon>Metazoa</taxon>
        <taxon>Ecdysozoa</taxon>
        <taxon>Nematoda</taxon>
        <taxon>Chromadorea</taxon>
        <taxon>Rhabditida</taxon>
        <taxon>Rhabditina</taxon>
        <taxon>Rhabditomorpha</taxon>
        <taxon>Rhabditoidea</taxon>
        <taxon>Rhabditidae</taxon>
        <taxon>Peloderinae</taxon>
        <taxon>Caenorhabditis</taxon>
    </lineage>
</organism>
<gene>
    <name evidence="2" type="ORF">L3Y34_004726</name>
</gene>